<dbReference type="CDD" id="cd16025">
    <property type="entry name" value="PAS_like"/>
    <property type="match status" value="1"/>
</dbReference>
<dbReference type="InterPro" id="IPR050738">
    <property type="entry name" value="Sulfatase"/>
</dbReference>
<sequence>MKNSLIQKYLLAIAALCAVNAPGHAQNPNPTVSRPNIILIMVDDMGYSDLGSYGSEIQTPNLDRLANEGLRLREFYNNSICAPTRASLITGQYPHKAGVGYFNVNLGLPAYQGYLNKQSLTFGEVLKQAGYSTLLSGKWHVGNDSLYWPKQRGFDRFYGILGGASNYFDAGPLPIGRPSPVTVLEDNKRQHPKPNSFYFTDEVTNHAVTFLDEQNKENKPFFLYLAYTAPHWPLQALPEDIAKYKGKYDTGWDALRKERLARQVKLGIITQKLADAAAARDADVPEWDALTYEEKQLWKAKMEVYSAMLDRADQGIGKVLDKLKELQKDKNTLVVFISDNGAPAEDVAHWGPKAGRNTGPVGTAGSFESQGKNWSYLSNTPFRSFKSFAYEGGIRTPFIAWFPGKIKAGTLARGTGHLIDLAPTFYDLAKASYPATYQGTTINSLPGKSLTNLLFNGQELDAQRPLFWEWTGNRAVRRGKWKLVSIYPSYQWELYDLESDAGETQNVAARNSNLVDDLSALYFNWAKQTDVVDYDKIKPKEPLLPTPKKPSIGNRNF</sequence>
<evidence type="ECO:0000259" key="6">
    <source>
        <dbReference type="Pfam" id="PF00884"/>
    </source>
</evidence>
<keyword evidence="8" id="KW-1185">Reference proteome</keyword>
<accession>A0A7G5GZJ9</accession>
<protein>
    <submittedName>
        <fullName evidence="7">Arylsulfatase</fullName>
    </submittedName>
</protein>
<dbReference type="PANTHER" id="PTHR42693:SF53">
    <property type="entry name" value="ENDO-4-O-SULFATASE"/>
    <property type="match status" value="1"/>
</dbReference>
<dbReference type="Pfam" id="PF00884">
    <property type="entry name" value="Sulfatase"/>
    <property type="match status" value="1"/>
</dbReference>
<dbReference type="Gene3D" id="3.30.1120.10">
    <property type="match status" value="1"/>
</dbReference>
<dbReference type="EMBL" id="CP059732">
    <property type="protein sequence ID" value="QMW04291.1"/>
    <property type="molecule type" value="Genomic_DNA"/>
</dbReference>
<dbReference type="SUPFAM" id="SSF53649">
    <property type="entry name" value="Alkaline phosphatase-like"/>
    <property type="match status" value="1"/>
</dbReference>
<proteinExistence type="inferred from homology"/>
<dbReference type="PROSITE" id="PS00523">
    <property type="entry name" value="SULFATASE_1"/>
    <property type="match status" value="1"/>
</dbReference>
<evidence type="ECO:0000313" key="7">
    <source>
        <dbReference type="EMBL" id="QMW04291.1"/>
    </source>
</evidence>
<feature type="chain" id="PRO_5028803165" evidence="5">
    <location>
        <begin position="26"/>
        <end position="557"/>
    </location>
</feature>
<dbReference type="RefSeq" id="WP_182461545.1">
    <property type="nucleotide sequence ID" value="NZ_CP059732.1"/>
</dbReference>
<feature type="signal peptide" evidence="5">
    <location>
        <begin position="1"/>
        <end position="25"/>
    </location>
</feature>
<reference evidence="7 8" key="1">
    <citation type="submission" date="2020-07" db="EMBL/GenBank/DDBJ databases">
        <title>Spirosoma foliorum sp. nov., isolated from the leaves on the Nejang mountain Korea, Republic of.</title>
        <authorList>
            <person name="Ho H."/>
            <person name="Lee Y.-J."/>
            <person name="Nurcahyanto D.-A."/>
            <person name="Kim S.-G."/>
        </authorList>
    </citation>
    <scope>NUCLEOTIDE SEQUENCE [LARGE SCALE GENOMIC DNA]</scope>
    <source>
        <strain evidence="7 8">PL0136</strain>
    </source>
</reference>
<dbReference type="Gene3D" id="3.40.720.10">
    <property type="entry name" value="Alkaline Phosphatase, subunit A"/>
    <property type="match status" value="1"/>
</dbReference>
<organism evidence="7 8">
    <name type="scientific">Spirosoma foliorum</name>
    <dbReference type="NCBI Taxonomy" id="2710596"/>
    <lineage>
        <taxon>Bacteria</taxon>
        <taxon>Pseudomonadati</taxon>
        <taxon>Bacteroidota</taxon>
        <taxon>Cytophagia</taxon>
        <taxon>Cytophagales</taxon>
        <taxon>Cytophagaceae</taxon>
        <taxon>Spirosoma</taxon>
    </lineage>
</organism>
<dbReference type="PANTHER" id="PTHR42693">
    <property type="entry name" value="ARYLSULFATASE FAMILY MEMBER"/>
    <property type="match status" value="1"/>
</dbReference>
<dbReference type="InterPro" id="IPR017850">
    <property type="entry name" value="Alkaline_phosphatase_core_sf"/>
</dbReference>
<evidence type="ECO:0000256" key="4">
    <source>
        <dbReference type="ARBA" id="ARBA00022837"/>
    </source>
</evidence>
<dbReference type="InterPro" id="IPR024607">
    <property type="entry name" value="Sulfatase_CS"/>
</dbReference>
<keyword evidence="4" id="KW-0106">Calcium</keyword>
<evidence type="ECO:0000313" key="8">
    <source>
        <dbReference type="Proteomes" id="UP000515369"/>
    </source>
</evidence>
<dbReference type="GO" id="GO:0046872">
    <property type="term" value="F:metal ion binding"/>
    <property type="evidence" value="ECO:0007669"/>
    <property type="project" value="UniProtKB-KW"/>
</dbReference>
<dbReference type="InterPro" id="IPR000917">
    <property type="entry name" value="Sulfatase_N"/>
</dbReference>
<dbReference type="KEGG" id="sfol:H3H32_04890"/>
<evidence type="ECO:0000256" key="2">
    <source>
        <dbReference type="ARBA" id="ARBA00022723"/>
    </source>
</evidence>
<keyword evidence="3" id="KW-0378">Hydrolase</keyword>
<dbReference type="Proteomes" id="UP000515369">
    <property type="component" value="Chromosome"/>
</dbReference>
<name>A0A7G5GZJ9_9BACT</name>
<dbReference type="AlphaFoldDB" id="A0A7G5GZJ9"/>
<comment type="similarity">
    <text evidence="1">Belongs to the sulfatase family.</text>
</comment>
<evidence type="ECO:0000256" key="5">
    <source>
        <dbReference type="SAM" id="SignalP"/>
    </source>
</evidence>
<keyword evidence="5" id="KW-0732">Signal</keyword>
<feature type="domain" description="Sulfatase N-terminal" evidence="6">
    <location>
        <begin position="35"/>
        <end position="430"/>
    </location>
</feature>
<gene>
    <name evidence="7" type="ORF">H3H32_04890</name>
</gene>
<evidence type="ECO:0000256" key="3">
    <source>
        <dbReference type="ARBA" id="ARBA00022801"/>
    </source>
</evidence>
<dbReference type="GO" id="GO:0004065">
    <property type="term" value="F:arylsulfatase activity"/>
    <property type="evidence" value="ECO:0007669"/>
    <property type="project" value="TreeGrafter"/>
</dbReference>
<evidence type="ECO:0000256" key="1">
    <source>
        <dbReference type="ARBA" id="ARBA00008779"/>
    </source>
</evidence>
<keyword evidence="2" id="KW-0479">Metal-binding</keyword>
<dbReference type="PROSITE" id="PS00149">
    <property type="entry name" value="SULFATASE_2"/>
    <property type="match status" value="1"/>
</dbReference>